<dbReference type="GO" id="GO:0016616">
    <property type="term" value="F:oxidoreductase activity, acting on the CH-OH group of donors, NAD or NADP as acceptor"/>
    <property type="evidence" value="ECO:0007669"/>
    <property type="project" value="UniProtKB-ARBA"/>
</dbReference>
<dbReference type="InterPro" id="IPR057326">
    <property type="entry name" value="KR_dom"/>
</dbReference>
<dbReference type="Pfam" id="PF13561">
    <property type="entry name" value="adh_short_C2"/>
    <property type="match status" value="1"/>
</dbReference>
<dbReference type="NCBIfam" id="NF009466">
    <property type="entry name" value="PRK12826.1-2"/>
    <property type="match status" value="1"/>
</dbReference>
<evidence type="ECO:0000259" key="3">
    <source>
        <dbReference type="SMART" id="SM00822"/>
    </source>
</evidence>
<evidence type="ECO:0000313" key="5">
    <source>
        <dbReference type="Proteomes" id="UP000034581"/>
    </source>
</evidence>
<dbReference type="FunFam" id="3.40.50.720:FF:000084">
    <property type="entry name" value="Short-chain dehydrogenase reductase"/>
    <property type="match status" value="1"/>
</dbReference>
<dbReference type="PANTHER" id="PTHR42760">
    <property type="entry name" value="SHORT-CHAIN DEHYDROGENASES/REDUCTASES FAMILY MEMBER"/>
    <property type="match status" value="1"/>
</dbReference>
<accession>A0A0G0ERG0</accession>
<dbReference type="PROSITE" id="PS00061">
    <property type="entry name" value="ADH_SHORT"/>
    <property type="match status" value="1"/>
</dbReference>
<sequence length="255" mass="27199">MFDLKNRKALVTGGSRGIGKGIAISLAKAGADVVVNYYSKVEEAEAVVSEIKKLGRQSYAVKADVSIREEVVKMVNEMTEKWGEINILINNAGLLGAAPFTEMTEEEWQRVLNVNVNGYFHVAQEVAKQMVAQKKDGRIINIASIASGQIGIGTPMSVHYGTSKGAIVAFSESLAGELAPYGINVNAIAPGLIETDMVAGFTSNKTVLDSFIARTPKKRAGQPEDIGYAAVYLASDEADYVTGTVLYVDGGYLAV</sequence>
<evidence type="ECO:0000313" key="4">
    <source>
        <dbReference type="EMBL" id="KKP69917.1"/>
    </source>
</evidence>
<comment type="similarity">
    <text evidence="1">Belongs to the short-chain dehydrogenases/reductases (SDR) family.</text>
</comment>
<evidence type="ECO:0000256" key="2">
    <source>
        <dbReference type="ARBA" id="ARBA00023002"/>
    </source>
</evidence>
<evidence type="ECO:0000256" key="1">
    <source>
        <dbReference type="ARBA" id="ARBA00006484"/>
    </source>
</evidence>
<dbReference type="PATRIC" id="fig|1618350.3.peg.342"/>
<dbReference type="InterPro" id="IPR020904">
    <property type="entry name" value="Sc_DH/Rdtase_CS"/>
</dbReference>
<protein>
    <submittedName>
        <fullName evidence="4">3-oxoacyl-(Acyl-carrier-protein) reductase</fullName>
    </submittedName>
</protein>
<dbReference type="PRINTS" id="PR00081">
    <property type="entry name" value="GDHRDH"/>
</dbReference>
<gene>
    <name evidence="4" type="ORF">UR67_C0002G0037</name>
</gene>
<dbReference type="AlphaFoldDB" id="A0A0G0ERG0"/>
<dbReference type="PRINTS" id="PR00080">
    <property type="entry name" value="SDRFAMILY"/>
</dbReference>
<dbReference type="Proteomes" id="UP000034581">
    <property type="component" value="Unassembled WGS sequence"/>
</dbReference>
<dbReference type="Gene3D" id="3.40.50.720">
    <property type="entry name" value="NAD(P)-binding Rossmann-like Domain"/>
    <property type="match status" value="1"/>
</dbReference>
<dbReference type="NCBIfam" id="NF005559">
    <property type="entry name" value="PRK07231.1"/>
    <property type="match status" value="1"/>
</dbReference>
<feature type="domain" description="Ketoreductase" evidence="3">
    <location>
        <begin position="7"/>
        <end position="191"/>
    </location>
</feature>
<dbReference type="PANTHER" id="PTHR42760:SF133">
    <property type="entry name" value="3-OXOACYL-[ACYL-CARRIER-PROTEIN] REDUCTASE"/>
    <property type="match status" value="1"/>
</dbReference>
<dbReference type="STRING" id="1618350.UR67_C0002G0037"/>
<dbReference type="InterPro" id="IPR002347">
    <property type="entry name" value="SDR_fam"/>
</dbReference>
<dbReference type="SMART" id="SM00822">
    <property type="entry name" value="PKS_KR"/>
    <property type="match status" value="1"/>
</dbReference>
<dbReference type="InterPro" id="IPR036291">
    <property type="entry name" value="NAD(P)-bd_dom_sf"/>
</dbReference>
<proteinExistence type="inferred from homology"/>
<reference evidence="4 5" key="1">
    <citation type="journal article" date="2015" name="Nature">
        <title>rRNA introns, odd ribosomes, and small enigmatic genomes across a large radiation of phyla.</title>
        <authorList>
            <person name="Brown C.T."/>
            <person name="Hug L.A."/>
            <person name="Thomas B.C."/>
            <person name="Sharon I."/>
            <person name="Castelle C.J."/>
            <person name="Singh A."/>
            <person name="Wilkins M.J."/>
            <person name="Williams K.H."/>
            <person name="Banfield J.F."/>
        </authorList>
    </citation>
    <scope>NUCLEOTIDE SEQUENCE [LARGE SCALE GENOMIC DNA]</scope>
</reference>
<keyword evidence="2" id="KW-0560">Oxidoreductase</keyword>
<name>A0A0G0ERG0_UNCC3</name>
<dbReference type="EMBL" id="LBQB01000002">
    <property type="protein sequence ID" value="KKP69917.1"/>
    <property type="molecule type" value="Genomic_DNA"/>
</dbReference>
<comment type="caution">
    <text evidence="4">The sequence shown here is derived from an EMBL/GenBank/DDBJ whole genome shotgun (WGS) entry which is preliminary data.</text>
</comment>
<dbReference type="SUPFAM" id="SSF51735">
    <property type="entry name" value="NAD(P)-binding Rossmann-fold domains"/>
    <property type="match status" value="1"/>
</dbReference>
<organism evidence="4 5">
    <name type="scientific">candidate division CPR3 bacterium GW2011_GWF2_35_18</name>
    <dbReference type="NCBI Taxonomy" id="1618350"/>
    <lineage>
        <taxon>Bacteria</taxon>
        <taxon>Bacteria division CPR3</taxon>
    </lineage>
</organism>